<feature type="region of interest" description="Disordered" evidence="1">
    <location>
        <begin position="1"/>
        <end position="48"/>
    </location>
</feature>
<feature type="compositionally biased region" description="Gly residues" evidence="1">
    <location>
        <begin position="331"/>
        <end position="371"/>
    </location>
</feature>
<reference evidence="4" key="1">
    <citation type="submission" date="2016-10" db="EMBL/GenBank/DDBJ databases">
        <authorList>
            <person name="Varghese N."/>
            <person name="Submissions S."/>
        </authorList>
    </citation>
    <scope>NUCLEOTIDE SEQUENCE [LARGE SCALE GENOMIC DNA]</scope>
    <source>
        <strain evidence="4">CGMCC 4.7047</strain>
    </source>
</reference>
<dbReference type="Proteomes" id="UP000198873">
    <property type="component" value="Unassembled WGS sequence"/>
</dbReference>
<evidence type="ECO:0000313" key="3">
    <source>
        <dbReference type="EMBL" id="SFS86117.1"/>
    </source>
</evidence>
<keyword evidence="2" id="KW-0812">Transmembrane</keyword>
<evidence type="ECO:0000256" key="1">
    <source>
        <dbReference type="SAM" id="MobiDB-lite"/>
    </source>
</evidence>
<gene>
    <name evidence="3" type="ORF">SAMN05444716_104506</name>
</gene>
<feature type="compositionally biased region" description="Gly residues" evidence="1">
    <location>
        <begin position="379"/>
        <end position="406"/>
    </location>
</feature>
<keyword evidence="2" id="KW-1133">Transmembrane helix</keyword>
<name>A0A1I6TAV2_9ACTN</name>
<keyword evidence="2" id="KW-0472">Membrane</keyword>
<evidence type="ECO:0000256" key="2">
    <source>
        <dbReference type="SAM" id="Phobius"/>
    </source>
</evidence>
<dbReference type="AlphaFoldDB" id="A0A1I6TAV2"/>
<feature type="region of interest" description="Disordered" evidence="1">
    <location>
        <begin position="301"/>
        <end position="425"/>
    </location>
</feature>
<evidence type="ECO:0000313" key="4">
    <source>
        <dbReference type="Proteomes" id="UP000198873"/>
    </source>
</evidence>
<accession>A0A1I6TAV2</accession>
<organism evidence="3 4">
    <name type="scientific">Streptomyces harbinensis</name>
    <dbReference type="NCBI Taxonomy" id="1176198"/>
    <lineage>
        <taxon>Bacteria</taxon>
        <taxon>Bacillati</taxon>
        <taxon>Actinomycetota</taxon>
        <taxon>Actinomycetes</taxon>
        <taxon>Kitasatosporales</taxon>
        <taxon>Streptomycetaceae</taxon>
        <taxon>Streptomyces</taxon>
    </lineage>
</organism>
<evidence type="ECO:0008006" key="5">
    <source>
        <dbReference type="Google" id="ProtNLM"/>
    </source>
</evidence>
<dbReference type="STRING" id="1176198.SAMN05444716_104506"/>
<feature type="region of interest" description="Disordered" evidence="1">
    <location>
        <begin position="111"/>
        <end position="196"/>
    </location>
</feature>
<feature type="compositionally biased region" description="Low complexity" evidence="1">
    <location>
        <begin position="17"/>
        <end position="28"/>
    </location>
</feature>
<protein>
    <recommendedName>
        <fullName evidence="5">DUF4232 domain-containing protein</fullName>
    </recommendedName>
</protein>
<keyword evidence="4" id="KW-1185">Reference proteome</keyword>
<sequence>MSDRDPHAGDDREREPSGAGEPAPAPDGCSDLPPLPEGIDIPDSPGLLSDEENLRRLLHDAVGTIPVPDVSLDALRDGITARRRRRRQLLLSTVAAVGVLAIGTPAVLEATGNGVRRGNDQATGLAGEAAAEGGPAPSSGADGGPEAYDGLGEPPLGDPAYGSDDGAAHQPDGTGGAAAESGTPYDGRLTGADSPRCTAGQLGAASAVTEEPDALGKVYGTIRVANVSETPCRVTGDTDDLSVLPAATGTGGSGEVQIVPRTEDDRAIRLPGPEEAHSELVLPPGEAYEVRFAWVPGAGASRASCAVQPDPGGLSPDAGRGAEPLPDELEGGAGGAGGGDGAGPGDGDAGGGEQPGGPGDPGEGEPGGGDSGAAPTNGAGNGTPGSGGSDSAAGGSGPGGATTGPGTGPPPGPDEDTVVLRYTPPAGNAAVDIHLEGTCTGTVYRTGVLPSPSASSTPAP</sequence>
<dbReference type="RefSeq" id="WP_093843213.1">
    <property type="nucleotide sequence ID" value="NZ_FPAB01000004.1"/>
</dbReference>
<feature type="transmembrane region" description="Helical" evidence="2">
    <location>
        <begin position="89"/>
        <end position="108"/>
    </location>
</feature>
<dbReference type="EMBL" id="FPAB01000004">
    <property type="protein sequence ID" value="SFS86117.1"/>
    <property type="molecule type" value="Genomic_DNA"/>
</dbReference>
<feature type="compositionally biased region" description="Basic and acidic residues" evidence="1">
    <location>
        <begin position="1"/>
        <end position="16"/>
    </location>
</feature>
<feature type="compositionally biased region" description="Low complexity" evidence="1">
    <location>
        <begin position="124"/>
        <end position="147"/>
    </location>
</feature>
<proteinExistence type="predicted"/>